<evidence type="ECO:0000256" key="1">
    <source>
        <dbReference type="ARBA" id="ARBA00004429"/>
    </source>
</evidence>
<comment type="similarity">
    <text evidence="2">Belongs to the amino acid-polyamine-organocation (APC) superfamily. Amino acid transporter (AAT) (TC 2.A.3.1) family.</text>
</comment>
<feature type="transmembrane region" description="Helical" evidence="10">
    <location>
        <begin position="341"/>
        <end position="362"/>
    </location>
</feature>
<feature type="transmembrane region" description="Helical" evidence="10">
    <location>
        <begin position="437"/>
        <end position="453"/>
    </location>
</feature>
<evidence type="ECO:0000256" key="5">
    <source>
        <dbReference type="ARBA" id="ARBA00022519"/>
    </source>
</evidence>
<dbReference type="InterPro" id="IPR004841">
    <property type="entry name" value="AA-permease/SLC12A_dom"/>
</dbReference>
<dbReference type="GO" id="GO:0005886">
    <property type="term" value="C:plasma membrane"/>
    <property type="evidence" value="ECO:0007669"/>
    <property type="project" value="UniProtKB-SubCell"/>
</dbReference>
<dbReference type="PANTHER" id="PTHR43495">
    <property type="entry name" value="GABA PERMEASE"/>
    <property type="match status" value="1"/>
</dbReference>
<feature type="transmembrane region" description="Helical" evidence="10">
    <location>
        <begin position="199"/>
        <end position="220"/>
    </location>
</feature>
<evidence type="ECO:0000256" key="6">
    <source>
        <dbReference type="ARBA" id="ARBA00022692"/>
    </source>
</evidence>
<dbReference type="EMBL" id="QJRE01000113">
    <property type="protein sequence ID" value="NWL47470.1"/>
    <property type="molecule type" value="Genomic_DNA"/>
</dbReference>
<evidence type="ECO:0000259" key="11">
    <source>
        <dbReference type="Pfam" id="PF00324"/>
    </source>
</evidence>
<feature type="transmembrane region" description="Helical" evidence="10">
    <location>
        <begin position="84"/>
        <end position="105"/>
    </location>
</feature>
<evidence type="ECO:0000313" key="13">
    <source>
        <dbReference type="Proteomes" id="UP000704738"/>
    </source>
</evidence>
<dbReference type="RefSeq" id="WP_179053144.1">
    <property type="nucleotide sequence ID" value="NZ_QJRE01000113.1"/>
</dbReference>
<evidence type="ECO:0000256" key="7">
    <source>
        <dbReference type="ARBA" id="ARBA00022970"/>
    </source>
</evidence>
<dbReference type="AlphaFoldDB" id="A0ABD6N570"/>
<gene>
    <name evidence="12" type="ORF">DM819_16825</name>
</gene>
<feature type="domain" description="Amino acid permease/ SLC12A" evidence="11">
    <location>
        <begin position="19"/>
        <end position="453"/>
    </location>
</feature>
<dbReference type="GO" id="GO:0006865">
    <property type="term" value="P:amino acid transport"/>
    <property type="evidence" value="ECO:0007669"/>
    <property type="project" value="UniProtKB-KW"/>
</dbReference>
<dbReference type="Proteomes" id="UP000704738">
    <property type="component" value="Unassembled WGS sequence"/>
</dbReference>
<feature type="transmembrane region" description="Helical" evidence="10">
    <location>
        <begin position="43"/>
        <end position="63"/>
    </location>
</feature>
<dbReference type="PIRSF" id="PIRSF006060">
    <property type="entry name" value="AA_transporter"/>
    <property type="match status" value="1"/>
</dbReference>
<evidence type="ECO:0000256" key="8">
    <source>
        <dbReference type="ARBA" id="ARBA00022989"/>
    </source>
</evidence>
<feature type="transmembrane region" description="Helical" evidence="10">
    <location>
        <begin position="410"/>
        <end position="431"/>
    </location>
</feature>
<proteinExistence type="inferred from homology"/>
<keyword evidence="3" id="KW-0813">Transport</keyword>
<evidence type="ECO:0000256" key="9">
    <source>
        <dbReference type="ARBA" id="ARBA00023136"/>
    </source>
</evidence>
<evidence type="ECO:0000313" key="12">
    <source>
        <dbReference type="EMBL" id="NWL47470.1"/>
    </source>
</evidence>
<evidence type="ECO:0000256" key="10">
    <source>
        <dbReference type="SAM" id="Phobius"/>
    </source>
</evidence>
<feature type="transmembrane region" description="Helical" evidence="10">
    <location>
        <begin position="125"/>
        <end position="142"/>
    </location>
</feature>
<keyword evidence="6 10" id="KW-0812">Transmembrane</keyword>
<dbReference type="Pfam" id="PF00324">
    <property type="entry name" value="AA_permease"/>
    <property type="match status" value="1"/>
</dbReference>
<comment type="caution">
    <text evidence="12">The sequence shown here is derived from an EMBL/GenBank/DDBJ whole genome shotgun (WGS) entry which is preliminary data.</text>
</comment>
<comment type="subcellular location">
    <subcellularLocation>
        <location evidence="1">Cell inner membrane</location>
        <topology evidence="1">Multi-pass membrane protein</topology>
    </subcellularLocation>
</comment>
<feature type="transmembrane region" description="Helical" evidence="10">
    <location>
        <begin position="368"/>
        <end position="389"/>
    </location>
</feature>
<keyword evidence="8 10" id="KW-1133">Transmembrane helix</keyword>
<dbReference type="Gene3D" id="1.20.1740.10">
    <property type="entry name" value="Amino acid/polyamine transporter I"/>
    <property type="match status" value="1"/>
</dbReference>
<evidence type="ECO:0000256" key="3">
    <source>
        <dbReference type="ARBA" id="ARBA00022448"/>
    </source>
</evidence>
<dbReference type="InterPro" id="IPR004840">
    <property type="entry name" value="Amino_acid_permease_CS"/>
</dbReference>
<accession>A0ABD6N570</accession>
<feature type="transmembrane region" description="Helical" evidence="10">
    <location>
        <begin position="154"/>
        <end position="179"/>
    </location>
</feature>
<sequence>MSRSDKSETAFERNLSNRHIQMIGLGGAIGTGLFLGSASVIKAAGPCLLIGYLIAGLIAFLIMRQLGEMLVDEPVSGSLSHFGNKYCGGFMGFLTGWNYTVTYFLVGMAELTALGKYMQFWWPELPTWATAGFFLVLISGINTLNVKIYGESEFWFAIIKVGAVVLMIAMGAWFIFGPYTPPQAAVSNLWSHGGFMPNGWHGLIMALPLIMFAFGGLEFIGFTAGEARNPSKTIPRAINSVLYRIGLFYILALAVLLALTPWDNLVASLSSAGDAYSASPFVKILSLLKVDYAAHALNFVVLTAALSVYNAVVYCNSRQLHAMAHQGHAPRALVKLSDRRIPINALLLTGLVTASAVVVNYLSPEGALETLMSLVVATTMMNWALTSFIHLKFRKAKREASQPTAYNSPLYPLTNYLCMAFIAGLLLIIAFIPGMRISVLLIPCWLVVMAISYRKLKGAAAGTAIVPSNS</sequence>
<organism evidence="12 13">
    <name type="scientific">Pseudomonas hunanensis</name>
    <dbReference type="NCBI Taxonomy" id="1247546"/>
    <lineage>
        <taxon>Bacteria</taxon>
        <taxon>Pseudomonadati</taxon>
        <taxon>Pseudomonadota</taxon>
        <taxon>Gammaproteobacteria</taxon>
        <taxon>Pseudomonadales</taxon>
        <taxon>Pseudomonadaceae</taxon>
        <taxon>Pseudomonas</taxon>
    </lineage>
</organism>
<protein>
    <submittedName>
        <fullName evidence="12">Aromatic amino acid transporter AroP</fullName>
    </submittedName>
</protein>
<dbReference type="PROSITE" id="PS00218">
    <property type="entry name" value="AMINO_ACID_PERMEASE_1"/>
    <property type="match status" value="1"/>
</dbReference>
<keyword evidence="7" id="KW-0029">Amino-acid transport</keyword>
<dbReference type="PANTHER" id="PTHR43495:SF4">
    <property type="entry name" value="AROMATIC AMINO ACID TRANSPORT PROTEIN AROP"/>
    <property type="match status" value="1"/>
</dbReference>
<feature type="transmembrane region" description="Helical" evidence="10">
    <location>
        <begin position="20"/>
        <end position="37"/>
    </location>
</feature>
<keyword evidence="9 10" id="KW-0472">Membrane</keyword>
<name>A0ABD6N570_9PSED</name>
<dbReference type="FunFam" id="1.20.1740.10:FF:000001">
    <property type="entry name" value="Amino acid permease"/>
    <property type="match status" value="1"/>
</dbReference>
<feature type="transmembrane region" description="Helical" evidence="10">
    <location>
        <begin position="292"/>
        <end position="315"/>
    </location>
</feature>
<evidence type="ECO:0000256" key="4">
    <source>
        <dbReference type="ARBA" id="ARBA00022475"/>
    </source>
</evidence>
<feature type="transmembrane region" description="Helical" evidence="10">
    <location>
        <begin position="241"/>
        <end position="262"/>
    </location>
</feature>
<evidence type="ECO:0000256" key="2">
    <source>
        <dbReference type="ARBA" id="ARBA00008583"/>
    </source>
</evidence>
<keyword evidence="5" id="KW-0997">Cell inner membrane</keyword>
<reference evidence="12 13" key="1">
    <citation type="submission" date="2018-06" db="EMBL/GenBank/DDBJ databases">
        <title>Bacteria isolated from soil of Wuhan.</title>
        <authorList>
            <person name="Xiang W."/>
            <person name="Huang C."/>
        </authorList>
    </citation>
    <scope>NUCLEOTIDE SEQUENCE [LARGE SCALE GENOMIC DNA]</scope>
    <source>
        <strain evidence="13">xwS4</strain>
    </source>
</reference>
<keyword evidence="4" id="KW-1003">Cell membrane</keyword>